<keyword evidence="8" id="KW-1185">Reference proteome</keyword>
<evidence type="ECO:0000256" key="3">
    <source>
        <dbReference type="ARBA" id="ARBA00022588"/>
    </source>
</evidence>
<keyword evidence="5" id="KW-0395">Inflammatory response</keyword>
<dbReference type="InterPro" id="IPR011029">
    <property type="entry name" value="DEATH-like_dom_sf"/>
</dbReference>
<feature type="domain" description="CARD" evidence="6">
    <location>
        <begin position="1"/>
        <end position="75"/>
    </location>
</feature>
<evidence type="ECO:0000256" key="4">
    <source>
        <dbReference type="ARBA" id="ARBA00022859"/>
    </source>
</evidence>
<dbReference type="GO" id="GO:0042981">
    <property type="term" value="P:regulation of apoptotic process"/>
    <property type="evidence" value="ECO:0007669"/>
    <property type="project" value="InterPro"/>
</dbReference>
<reference evidence="7 8" key="1">
    <citation type="submission" date="2020-02" db="EMBL/GenBank/DDBJ databases">
        <title>A chromosome-scale genome assembly of the black bullhead catfish (Ameiurus melas).</title>
        <authorList>
            <person name="Wen M."/>
            <person name="Zham M."/>
            <person name="Cabau C."/>
            <person name="Klopp C."/>
            <person name="Donnadieu C."/>
            <person name="Roques C."/>
            <person name="Bouchez O."/>
            <person name="Lampietro C."/>
            <person name="Jouanno E."/>
            <person name="Herpin A."/>
            <person name="Louis A."/>
            <person name="Berthelot C."/>
            <person name="Parey E."/>
            <person name="Roest-Crollius H."/>
            <person name="Braasch I."/>
            <person name="Postlethwait J."/>
            <person name="Robinson-Rechavi M."/>
            <person name="Echchiki A."/>
            <person name="Begum T."/>
            <person name="Montfort J."/>
            <person name="Schartl M."/>
            <person name="Bobe J."/>
            <person name="Guiguen Y."/>
        </authorList>
    </citation>
    <scope>NUCLEOTIDE SEQUENCE [LARGE SCALE GENOMIC DNA]</scope>
    <source>
        <strain evidence="7">M_S1</strain>
        <tissue evidence="7">Blood</tissue>
    </source>
</reference>
<feature type="domain" description="CARD" evidence="6">
    <location>
        <begin position="111"/>
        <end position="171"/>
    </location>
</feature>
<evidence type="ECO:0000256" key="5">
    <source>
        <dbReference type="ARBA" id="ARBA00023198"/>
    </source>
</evidence>
<dbReference type="InterPro" id="IPR001315">
    <property type="entry name" value="CARD"/>
</dbReference>
<evidence type="ECO:0000313" key="7">
    <source>
        <dbReference type="EMBL" id="KAF4086501.1"/>
    </source>
</evidence>
<sequence length="197" mass="22695">METVRKNKVFLIDTLSTDAIFVLQHVQSNSIINQRDYNKLNQPNHTQEMIIINLLDTVMGRGDETCQKLLKLLEKKELQENFPQLKNLFTPDQISAERERGPDMSHGKVKKQSKGAEFVDGHRDALIQRVSSVMEIADRLLVKSMISYEMYSTISAAATSHDKMRALYRSLNSTAVKEEFYEILKEKNRYLVDDLEG</sequence>
<dbReference type="PROSITE" id="PS50209">
    <property type="entry name" value="CARD"/>
    <property type="match status" value="2"/>
</dbReference>
<evidence type="ECO:0000259" key="6">
    <source>
        <dbReference type="PROSITE" id="PS50209"/>
    </source>
</evidence>
<dbReference type="GO" id="GO:0005829">
    <property type="term" value="C:cytosol"/>
    <property type="evidence" value="ECO:0007669"/>
    <property type="project" value="UniProtKB-SubCell"/>
</dbReference>
<dbReference type="InterPro" id="IPR051249">
    <property type="entry name" value="NLRP_Inflammasome"/>
</dbReference>
<comment type="subcellular location">
    <subcellularLocation>
        <location evidence="1">Cytoplasm</location>
        <location evidence="1">Cytosol</location>
    </subcellularLocation>
</comment>
<dbReference type="GO" id="GO:0006954">
    <property type="term" value="P:inflammatory response"/>
    <property type="evidence" value="ECO:0007669"/>
    <property type="project" value="UniProtKB-KW"/>
</dbReference>
<dbReference type="GO" id="GO:0045087">
    <property type="term" value="P:innate immune response"/>
    <property type="evidence" value="ECO:0007669"/>
    <property type="project" value="UniProtKB-KW"/>
</dbReference>
<dbReference type="PANTHER" id="PTHR46985">
    <property type="entry name" value="NACHT, LRR AND PYD DOMAINS-CONTAINING PROTEIN 1"/>
    <property type="match status" value="1"/>
</dbReference>
<dbReference type="Gene3D" id="1.10.533.10">
    <property type="entry name" value="Death Domain, Fas"/>
    <property type="match status" value="2"/>
</dbReference>
<dbReference type="AlphaFoldDB" id="A0A7J6AX05"/>
<dbReference type="SUPFAM" id="SSF47986">
    <property type="entry name" value="DEATH domain"/>
    <property type="match status" value="2"/>
</dbReference>
<dbReference type="EMBL" id="JAAGNN010000008">
    <property type="protein sequence ID" value="KAF4086501.1"/>
    <property type="molecule type" value="Genomic_DNA"/>
</dbReference>
<dbReference type="Pfam" id="PF00619">
    <property type="entry name" value="CARD"/>
    <property type="match status" value="2"/>
</dbReference>
<dbReference type="CDD" id="cd01671">
    <property type="entry name" value="CARD"/>
    <property type="match status" value="1"/>
</dbReference>
<name>A0A7J6AX05_AMEME</name>
<comment type="caution">
    <text evidence="7">The sequence shown here is derived from an EMBL/GenBank/DDBJ whole genome shotgun (WGS) entry which is preliminary data.</text>
</comment>
<accession>A0A7J6AX05</accession>
<dbReference type="CDD" id="cd08330">
    <property type="entry name" value="CARD_ASC_NALP1"/>
    <property type="match status" value="1"/>
</dbReference>
<keyword evidence="3" id="KW-0399">Innate immunity</keyword>
<evidence type="ECO:0000313" key="8">
    <source>
        <dbReference type="Proteomes" id="UP000593565"/>
    </source>
</evidence>
<keyword evidence="2" id="KW-0963">Cytoplasm</keyword>
<evidence type="ECO:0000256" key="2">
    <source>
        <dbReference type="ARBA" id="ARBA00022490"/>
    </source>
</evidence>
<evidence type="ECO:0000256" key="1">
    <source>
        <dbReference type="ARBA" id="ARBA00004514"/>
    </source>
</evidence>
<dbReference type="InterPro" id="IPR033516">
    <property type="entry name" value="CARD8/ASC/NALP1_CARD"/>
</dbReference>
<dbReference type="Proteomes" id="UP000593565">
    <property type="component" value="Unassembled WGS sequence"/>
</dbReference>
<organism evidence="7 8">
    <name type="scientific">Ameiurus melas</name>
    <name type="common">Black bullhead</name>
    <name type="synonym">Silurus melas</name>
    <dbReference type="NCBI Taxonomy" id="219545"/>
    <lineage>
        <taxon>Eukaryota</taxon>
        <taxon>Metazoa</taxon>
        <taxon>Chordata</taxon>
        <taxon>Craniata</taxon>
        <taxon>Vertebrata</taxon>
        <taxon>Euteleostomi</taxon>
        <taxon>Actinopterygii</taxon>
        <taxon>Neopterygii</taxon>
        <taxon>Teleostei</taxon>
        <taxon>Ostariophysi</taxon>
        <taxon>Siluriformes</taxon>
        <taxon>Ictaluridae</taxon>
        <taxon>Ameiurus</taxon>
    </lineage>
</organism>
<keyword evidence="4" id="KW-0391">Immunity</keyword>
<dbReference type="FunFam" id="1.10.533.10:FF:000013">
    <property type="entry name" value="Apoptosis-associated speck-like protein containing a CARD"/>
    <property type="match status" value="1"/>
</dbReference>
<protein>
    <recommendedName>
        <fullName evidence="6">CARD domain-containing protein</fullName>
    </recommendedName>
</protein>
<dbReference type="PANTHER" id="PTHR46985:SF2">
    <property type="entry name" value="APOPTOSIS-ASSOCIATED SPECK-LIKE PROTEIN CONTAINING A CARD"/>
    <property type="match status" value="1"/>
</dbReference>
<proteinExistence type="predicted"/>
<gene>
    <name evidence="7" type="ORF">AMELA_G00107220</name>
</gene>